<feature type="transmembrane region" description="Helical" evidence="5">
    <location>
        <begin position="231"/>
        <end position="248"/>
    </location>
</feature>
<dbReference type="Pfam" id="PF01925">
    <property type="entry name" value="TauE"/>
    <property type="match status" value="1"/>
</dbReference>
<accession>A0A935MS87</accession>
<keyword evidence="4 5" id="KW-0472">Membrane</keyword>
<comment type="caution">
    <text evidence="6">The sequence shown here is derived from an EMBL/GenBank/DDBJ whole genome shotgun (WGS) entry which is preliminary data.</text>
</comment>
<evidence type="ECO:0000256" key="4">
    <source>
        <dbReference type="ARBA" id="ARBA00023136"/>
    </source>
</evidence>
<protein>
    <recommendedName>
        <fullName evidence="5">Probable membrane transporter protein</fullName>
    </recommendedName>
</protein>
<dbReference type="Proteomes" id="UP000739411">
    <property type="component" value="Unassembled WGS sequence"/>
</dbReference>
<dbReference type="GO" id="GO:0005886">
    <property type="term" value="C:plasma membrane"/>
    <property type="evidence" value="ECO:0007669"/>
    <property type="project" value="UniProtKB-SubCell"/>
</dbReference>
<feature type="transmembrane region" description="Helical" evidence="5">
    <location>
        <begin position="24"/>
        <end position="42"/>
    </location>
</feature>
<dbReference type="EMBL" id="JADJMS010000047">
    <property type="protein sequence ID" value="MBK7416868.1"/>
    <property type="molecule type" value="Genomic_DNA"/>
</dbReference>
<dbReference type="InterPro" id="IPR002781">
    <property type="entry name" value="TM_pro_TauE-like"/>
</dbReference>
<keyword evidence="3 5" id="KW-1133">Transmembrane helix</keyword>
<keyword evidence="5" id="KW-1003">Cell membrane</keyword>
<name>A0A935MS87_9RHOO</name>
<dbReference type="PANTHER" id="PTHR43701:SF2">
    <property type="entry name" value="MEMBRANE TRANSPORTER PROTEIN YJNA-RELATED"/>
    <property type="match status" value="1"/>
</dbReference>
<feature type="transmembrane region" description="Helical" evidence="5">
    <location>
        <begin position="49"/>
        <end position="66"/>
    </location>
</feature>
<reference evidence="6 7" key="1">
    <citation type="submission" date="2020-10" db="EMBL/GenBank/DDBJ databases">
        <title>Connecting structure to function with the recovery of over 1000 high-quality activated sludge metagenome-assembled genomes encoding full-length rRNA genes using long-read sequencing.</title>
        <authorList>
            <person name="Singleton C.M."/>
            <person name="Petriglieri F."/>
            <person name="Kristensen J.M."/>
            <person name="Kirkegaard R.H."/>
            <person name="Michaelsen T.Y."/>
            <person name="Andersen M.H."/>
            <person name="Karst S.M."/>
            <person name="Dueholm M.S."/>
            <person name="Nielsen P.H."/>
            <person name="Albertsen M."/>
        </authorList>
    </citation>
    <scope>NUCLEOTIDE SEQUENCE [LARGE SCALE GENOMIC DNA]</scope>
    <source>
        <strain evidence="6">EsbW_18-Q3-R4-48_BATAC.463</strain>
    </source>
</reference>
<dbReference type="InterPro" id="IPR051598">
    <property type="entry name" value="TSUP/Inactive_protease-like"/>
</dbReference>
<feature type="transmembrane region" description="Helical" evidence="5">
    <location>
        <begin position="140"/>
        <end position="165"/>
    </location>
</feature>
<comment type="subcellular location">
    <subcellularLocation>
        <location evidence="5">Cell membrane</location>
        <topology evidence="5">Multi-pass membrane protein</topology>
    </subcellularLocation>
    <subcellularLocation>
        <location evidence="1">Membrane</location>
        <topology evidence="1">Multi-pass membrane protein</topology>
    </subcellularLocation>
</comment>
<evidence type="ECO:0000313" key="6">
    <source>
        <dbReference type="EMBL" id="MBK7416868.1"/>
    </source>
</evidence>
<proteinExistence type="inferred from homology"/>
<feature type="transmembrane region" description="Helical" evidence="5">
    <location>
        <begin position="177"/>
        <end position="200"/>
    </location>
</feature>
<gene>
    <name evidence="6" type="ORF">IPJ38_18995</name>
</gene>
<dbReference type="AlphaFoldDB" id="A0A935MS87"/>
<evidence type="ECO:0000313" key="7">
    <source>
        <dbReference type="Proteomes" id="UP000739411"/>
    </source>
</evidence>
<organism evidence="6 7">
    <name type="scientific">Candidatus Dechloromonas phosphorivorans</name>
    <dbReference type="NCBI Taxonomy" id="2899244"/>
    <lineage>
        <taxon>Bacteria</taxon>
        <taxon>Pseudomonadati</taxon>
        <taxon>Pseudomonadota</taxon>
        <taxon>Betaproteobacteria</taxon>
        <taxon>Rhodocyclales</taxon>
        <taxon>Azonexaceae</taxon>
        <taxon>Dechloromonas</taxon>
    </lineage>
</organism>
<comment type="similarity">
    <text evidence="5">Belongs to the 4-toluene sulfonate uptake permease (TSUP) (TC 2.A.102) family.</text>
</comment>
<feature type="transmembrane region" description="Helical" evidence="5">
    <location>
        <begin position="78"/>
        <end position="96"/>
    </location>
</feature>
<evidence type="ECO:0000256" key="3">
    <source>
        <dbReference type="ARBA" id="ARBA00022989"/>
    </source>
</evidence>
<evidence type="ECO:0000256" key="2">
    <source>
        <dbReference type="ARBA" id="ARBA00022692"/>
    </source>
</evidence>
<keyword evidence="2 5" id="KW-0812">Transmembrane</keyword>
<sequence>MLVLLSFVLPLCLGALLGFGGGIFGIGGGIIAIPVLVGLFGMDQKLAQGTALVMMVPNLSIALWRYSQRQPLPKLRTFLLVLCAASATTIAAYYASNLTSSELRRYFGGFLLWLSVHSLWGLRAKPGRFEFALPERLIPLVGLIGGTCQGLISIGGGIIVPPILVTFFRQSQSMAQGYALALVTPSSVIALLTFSSSGFVDWKMGILLALGGAFTVSAGVKFAHKLPERRLRAGFSVMLLATALWMILHG</sequence>
<dbReference type="PANTHER" id="PTHR43701">
    <property type="entry name" value="MEMBRANE TRANSPORTER PROTEIN MJ0441-RELATED"/>
    <property type="match status" value="1"/>
</dbReference>
<evidence type="ECO:0000256" key="5">
    <source>
        <dbReference type="RuleBase" id="RU363041"/>
    </source>
</evidence>
<feature type="transmembrane region" description="Helical" evidence="5">
    <location>
        <begin position="103"/>
        <end position="120"/>
    </location>
</feature>
<feature type="transmembrane region" description="Helical" evidence="5">
    <location>
        <begin position="206"/>
        <end position="224"/>
    </location>
</feature>
<evidence type="ECO:0000256" key="1">
    <source>
        <dbReference type="ARBA" id="ARBA00004141"/>
    </source>
</evidence>